<name>A0AAQ3N4H2_VIGMU</name>
<accession>A0AAQ3N4H2</accession>
<protein>
    <submittedName>
        <fullName evidence="1">Uncharacterized protein</fullName>
    </submittedName>
</protein>
<proteinExistence type="predicted"/>
<dbReference type="Proteomes" id="UP001374535">
    <property type="component" value="Chromosome 7"/>
</dbReference>
<keyword evidence="2" id="KW-1185">Reference proteome</keyword>
<gene>
    <name evidence="1" type="ORF">V8G54_023286</name>
</gene>
<evidence type="ECO:0000313" key="2">
    <source>
        <dbReference type="Proteomes" id="UP001374535"/>
    </source>
</evidence>
<dbReference type="InterPro" id="IPR009057">
    <property type="entry name" value="Homeodomain-like_sf"/>
</dbReference>
<dbReference type="SUPFAM" id="SSF46689">
    <property type="entry name" value="Homeodomain-like"/>
    <property type="match status" value="1"/>
</dbReference>
<organism evidence="1 2">
    <name type="scientific">Vigna mungo</name>
    <name type="common">Black gram</name>
    <name type="synonym">Phaseolus mungo</name>
    <dbReference type="NCBI Taxonomy" id="3915"/>
    <lineage>
        <taxon>Eukaryota</taxon>
        <taxon>Viridiplantae</taxon>
        <taxon>Streptophyta</taxon>
        <taxon>Embryophyta</taxon>
        <taxon>Tracheophyta</taxon>
        <taxon>Spermatophyta</taxon>
        <taxon>Magnoliopsida</taxon>
        <taxon>eudicotyledons</taxon>
        <taxon>Gunneridae</taxon>
        <taxon>Pentapetalae</taxon>
        <taxon>rosids</taxon>
        <taxon>fabids</taxon>
        <taxon>Fabales</taxon>
        <taxon>Fabaceae</taxon>
        <taxon>Papilionoideae</taxon>
        <taxon>50 kb inversion clade</taxon>
        <taxon>NPAAA clade</taxon>
        <taxon>indigoferoid/millettioid clade</taxon>
        <taxon>Phaseoleae</taxon>
        <taxon>Vigna</taxon>
    </lineage>
</organism>
<reference evidence="1 2" key="1">
    <citation type="journal article" date="2023" name="Life. Sci Alliance">
        <title>Evolutionary insights into 3D genome organization and epigenetic landscape of Vigna mungo.</title>
        <authorList>
            <person name="Junaid A."/>
            <person name="Singh B."/>
            <person name="Bhatia S."/>
        </authorList>
    </citation>
    <scope>NUCLEOTIDE SEQUENCE [LARGE SCALE GENOMIC DNA]</scope>
    <source>
        <strain evidence="1">Urdbean</strain>
    </source>
</reference>
<evidence type="ECO:0000313" key="1">
    <source>
        <dbReference type="EMBL" id="WVZ02480.1"/>
    </source>
</evidence>
<dbReference type="AlphaFoldDB" id="A0AAQ3N4H2"/>
<dbReference type="EMBL" id="CP144694">
    <property type="protein sequence ID" value="WVZ02480.1"/>
    <property type="molecule type" value="Genomic_DNA"/>
</dbReference>
<sequence>MTERSSEVVVGRSVVVVLVVVDVGFLSTSMKCLNDRVSAVYGHGILEGEVQLLVPELSREKCGLCLNDRVSAVYGHGILEGEVQLLVPELSREKCKSAFTRSRGGPPIGDEICLSPGVHSVADIIPLHDQFSFGNDYALKVKCHLSFNQFYMYITKQRKRWTDEEHKKFLEALKLYGRA</sequence>
<dbReference type="InterPro" id="IPR001005">
    <property type="entry name" value="SANT/Myb"/>
</dbReference>
<dbReference type="CDD" id="cd00167">
    <property type="entry name" value="SANT"/>
    <property type="match status" value="1"/>
</dbReference>